<dbReference type="EMBL" id="KN831819">
    <property type="protein sequence ID" value="KIM35496.1"/>
    <property type="molecule type" value="Genomic_DNA"/>
</dbReference>
<evidence type="ECO:0000256" key="1">
    <source>
        <dbReference type="SAM" id="MobiDB-lite"/>
    </source>
</evidence>
<feature type="non-terminal residue" evidence="2">
    <location>
        <position position="256"/>
    </location>
</feature>
<feature type="region of interest" description="Disordered" evidence="1">
    <location>
        <begin position="1"/>
        <end position="22"/>
    </location>
</feature>
<sequence>MEVGEDIAEGEEDPLELPPTEREREDLEMWEAMVLTAQKKVDEGKRRAARNEGPVTRNMSREQAKARPPPDPRKPMEEQAIPPHQGVMTPQYKYVTAAEDPKLLAQVAAKSLDSQITLSTREITLSTRELLAVAPDLRRQLKELVTTKRIATALSVEVDEEEDVSQPRQEALKAEIFYEAMKNAPKSPEGFVAATHMEDLKVIDVDIEGVRIEAILDEGCQIITMRQDIWEKTCLPLRSDHNLTMESANMSTDSTM</sequence>
<evidence type="ECO:0000313" key="2">
    <source>
        <dbReference type="EMBL" id="KIM35496.1"/>
    </source>
</evidence>
<organism evidence="2 3">
    <name type="scientific">Hebeloma cylindrosporum</name>
    <dbReference type="NCBI Taxonomy" id="76867"/>
    <lineage>
        <taxon>Eukaryota</taxon>
        <taxon>Fungi</taxon>
        <taxon>Dikarya</taxon>
        <taxon>Basidiomycota</taxon>
        <taxon>Agaricomycotina</taxon>
        <taxon>Agaricomycetes</taxon>
        <taxon>Agaricomycetidae</taxon>
        <taxon>Agaricales</taxon>
        <taxon>Agaricineae</taxon>
        <taxon>Hymenogastraceae</taxon>
        <taxon>Hebeloma</taxon>
    </lineage>
</organism>
<dbReference type="AlphaFoldDB" id="A0A0C3BVQ7"/>
<feature type="region of interest" description="Disordered" evidence="1">
    <location>
        <begin position="38"/>
        <end position="81"/>
    </location>
</feature>
<feature type="compositionally biased region" description="Basic and acidic residues" evidence="1">
    <location>
        <begin position="39"/>
        <end position="50"/>
    </location>
</feature>
<keyword evidence="3" id="KW-1185">Reference proteome</keyword>
<accession>A0A0C3BVQ7</accession>
<protein>
    <submittedName>
        <fullName evidence="2">Uncharacterized protein</fullName>
    </submittedName>
</protein>
<feature type="compositionally biased region" description="Basic and acidic residues" evidence="1">
    <location>
        <begin position="59"/>
        <end position="77"/>
    </location>
</feature>
<feature type="compositionally biased region" description="Acidic residues" evidence="1">
    <location>
        <begin position="1"/>
        <end position="15"/>
    </location>
</feature>
<evidence type="ECO:0000313" key="3">
    <source>
        <dbReference type="Proteomes" id="UP000053424"/>
    </source>
</evidence>
<gene>
    <name evidence="2" type="ORF">M413DRAFT_32446</name>
</gene>
<dbReference type="HOGENOM" id="CLU_1088001_0_0_1"/>
<dbReference type="Proteomes" id="UP000053424">
    <property type="component" value="Unassembled WGS sequence"/>
</dbReference>
<proteinExistence type="predicted"/>
<name>A0A0C3BVQ7_HEBCY</name>
<reference evidence="2 3" key="1">
    <citation type="submission" date="2014-04" db="EMBL/GenBank/DDBJ databases">
        <authorList>
            <consortium name="DOE Joint Genome Institute"/>
            <person name="Kuo A."/>
            <person name="Gay G."/>
            <person name="Dore J."/>
            <person name="Kohler A."/>
            <person name="Nagy L.G."/>
            <person name="Floudas D."/>
            <person name="Copeland A."/>
            <person name="Barry K.W."/>
            <person name="Cichocki N."/>
            <person name="Veneault-Fourrey C."/>
            <person name="LaButti K."/>
            <person name="Lindquist E.A."/>
            <person name="Lipzen A."/>
            <person name="Lundell T."/>
            <person name="Morin E."/>
            <person name="Murat C."/>
            <person name="Sun H."/>
            <person name="Tunlid A."/>
            <person name="Henrissat B."/>
            <person name="Grigoriev I.V."/>
            <person name="Hibbett D.S."/>
            <person name="Martin F."/>
            <person name="Nordberg H.P."/>
            <person name="Cantor M.N."/>
            <person name="Hua S.X."/>
        </authorList>
    </citation>
    <scope>NUCLEOTIDE SEQUENCE [LARGE SCALE GENOMIC DNA]</scope>
    <source>
        <strain evidence="3">h7</strain>
    </source>
</reference>
<dbReference type="OrthoDB" id="5596707at2759"/>
<reference evidence="3" key="2">
    <citation type="submission" date="2015-01" db="EMBL/GenBank/DDBJ databases">
        <title>Evolutionary Origins and Diversification of the Mycorrhizal Mutualists.</title>
        <authorList>
            <consortium name="DOE Joint Genome Institute"/>
            <consortium name="Mycorrhizal Genomics Consortium"/>
            <person name="Kohler A."/>
            <person name="Kuo A."/>
            <person name="Nagy L.G."/>
            <person name="Floudas D."/>
            <person name="Copeland A."/>
            <person name="Barry K.W."/>
            <person name="Cichocki N."/>
            <person name="Veneault-Fourrey C."/>
            <person name="LaButti K."/>
            <person name="Lindquist E.A."/>
            <person name="Lipzen A."/>
            <person name="Lundell T."/>
            <person name="Morin E."/>
            <person name="Murat C."/>
            <person name="Riley R."/>
            <person name="Ohm R."/>
            <person name="Sun H."/>
            <person name="Tunlid A."/>
            <person name="Henrissat B."/>
            <person name="Grigoriev I.V."/>
            <person name="Hibbett D.S."/>
            <person name="Martin F."/>
        </authorList>
    </citation>
    <scope>NUCLEOTIDE SEQUENCE [LARGE SCALE GENOMIC DNA]</scope>
    <source>
        <strain evidence="3">h7</strain>
    </source>
</reference>
<dbReference type="STRING" id="686832.A0A0C3BVQ7"/>